<dbReference type="Gene3D" id="2.160.20.10">
    <property type="entry name" value="Single-stranded right-handed beta-helix, Pectin lyase-like"/>
    <property type="match status" value="1"/>
</dbReference>
<evidence type="ECO:0000259" key="2">
    <source>
        <dbReference type="SMART" id="SM00912"/>
    </source>
</evidence>
<sequence length="2193" mass="220862">MRPFPVDAMRPSARPAGFRLSRIGASLAGRAGGLLAAVLVALQPLTAGLAEAQVITDPTAPIEFRPRVGVSPRGAPVVDITAPSLGGLSHNKFRAYNVDTRGLILNNSGLGGTSVLGGEIGANPNLVGRRPASVILNEVTGTASSLLNGPTEVFGAKADVIVANPNGVTCRSCAFLNTGRVTLSTGVPVPDYTTGTVGFAVRRGTVSIEGTGVSAPDGALSRIDLVGRQLAIDGAVTASERVRLRAGAVHWDQQSDVATPLAGVDIPAVSGPAIRSSAAGTVSAGSISVLSRDLDLGVHLTGTLSAGEGDLVVRSLGDLSLAGAAAAGDLDLKAEGALSLAGDHAAAGRLTARGRDVTVAAGARLAANEHIVAEAIRSLDSRGTLAAGGAISLRASGTLFATGTASALGNVAIEADDVTTDGFVAAGRHISVSGLGRIRLDATGLAAETDVTVAAPDLTLGEGTAFSAPGRVTLAARETLTNATVLDYPDLALTVGKRFENRATGALVQDHLALTASEAIVNAGTLYGRLTATLASDVLTNEAGGVVYGPELTLAVAGDLTNLGRILSPRSLAIVAGDVTNTGGVIASDGALTLRSASYRAGSAASLLSAVTADLIVAGAFDNGGRAIGAESLALAAGSLANRAGASLAGGLVALAVTDNVDNAGVIEALGLVEAEIGGVLANAGRIESGGAIGIAAGGTIANSGTVKAAGDIFLAAAGLTNAAGAHVEGDNVTLALAGALVNAGIVDAAGALQLEAASLDSRGAAGSLAVLSGKTLTALVAGHLANRAHSVLQGRDGAAVQAATTDLDLTRAGGADRGTFNFGRDLALTLTGQGLTIGAGEQLIVDGSLALAVAGNLTVLGTIASRSFLGLASTGGSILVGRNDPGNPGGGVLFTRGDADIRAAGDLRNHASVIEALGDMAITVGGTVLNTRTDVGISNYDYVIPGGTDAYGNEKTQYETSGAATIQADGRLAISAGTVRNLASSILAGTDLVITAGTVENLARTLTMTQTAIRKGVFYGPYVYAVGETPALFHAGGAFSANASGSFTNTGTVQSQTAQIKAPAITIGITDRNLPTAAPRLPDAAIDLAAYAGAVAAPKPVTVGDVTFLNGAPIPGGTDERSPGWILAEVGDVRGPITVFADPTTERRLIREALIEQTGRAILDPAYRNPVEQQEALYQGTVAFLKANPDIRLGQVLTADEKARIAEPILWYEEKLIDGRPVLVPQLLLPEDRLGEWVKGAGGELIAGDILLEGERVHNTGAILAENTLTITAGEFLNEQRAAWTAQGRYAWQELQSGGLIVADSLLITTERDLVNRGGVLIGNDSLALKAGGDVILEAQQIANSLFEGSKKRWTRIDTVEHAAGLVASGGDLTIAAGGNLIVAGSTVTAAEDATLAAGGEIVISSVVDVTDVAAGGRKGNALRRSSFGYSEHEERNVASLISAGGNLTVAAAGDVTVVASHLAAGEDLTVAAGAGADGREDASVRILAGQDVRDTAYWKKTSGVGLHFGDGWMDVYRSKKVASTTAEVANVASSLTAGGNVDISAKGDIDIVGSAIAAAEEARLAAGRDVTIAPGMEAEGSTYSRKVSGVGIGVSAGNGSVSLSIGAHRDSLYQAHEKTVAEASLIQGGSGVVITAGRDVTATAADIVSGGDIAVTAQRDLALLAATEVERELEIRKQSFVGLKAEVSQNVSGALEQLKGAASTFNSGYGNDAYKAIGMASGIMQGVDAALQLSNPTLSGSITAGASSSTSRQWAYGETARPTTLTAAGDLTLTAGRDMHLEGTQAVAGQDLILDVGRDLVVESAQSGYGSFRSSSSKSFGVGVGASVSLTSGATVGLTANGSIAHARDQMSGLQNLNARLDAGETLIIVTGRDATLAGANASGQDVLLDIGGDLTVASRQDVGHGESRSSSIGGSVFVGVGTSPVSGSVSVGAGRGSSDHAWVSDQTSIIALDTLHARVEGHTQIDGAVIASLTGDLTLDTGTLGFSDIHDHDKGSSWSAQAGISASTGEKGKAGYTPTGAPTGASLSGHVAEHDREQETRATVGAGEIIIRDTENQTQDIAALNRDLDKAQEITKDERSGVEFYVSSSAAQQVINAANVGMAALYDILMRRAESADDDDLVTGSIASQLESLGGGKPRQVTTPKGATQFIFPNGLIIRFDLLPGQYLSGQVPHINLEVPGIGNHHINLK</sequence>
<dbReference type="InterPro" id="IPR008638">
    <property type="entry name" value="FhaB/CdiA-like_TPS"/>
</dbReference>
<accession>A0A840BVR0</accession>
<organism evidence="3 4">
    <name type="scientific">Chelatococcus caeni</name>
    <dbReference type="NCBI Taxonomy" id="1348468"/>
    <lineage>
        <taxon>Bacteria</taxon>
        <taxon>Pseudomonadati</taxon>
        <taxon>Pseudomonadota</taxon>
        <taxon>Alphaproteobacteria</taxon>
        <taxon>Hyphomicrobiales</taxon>
        <taxon>Chelatococcaceae</taxon>
        <taxon>Chelatococcus</taxon>
    </lineage>
</organism>
<proteinExistence type="predicted"/>
<dbReference type="InterPro" id="IPR012334">
    <property type="entry name" value="Pectin_lyas_fold"/>
</dbReference>
<dbReference type="GO" id="GO:0003824">
    <property type="term" value="F:catalytic activity"/>
    <property type="evidence" value="ECO:0007669"/>
    <property type="project" value="UniProtKB-ARBA"/>
</dbReference>
<dbReference type="Pfam" id="PF13332">
    <property type="entry name" value="Fil_haemagg_2"/>
    <property type="match status" value="4"/>
</dbReference>
<reference evidence="3 4" key="1">
    <citation type="submission" date="2020-08" db="EMBL/GenBank/DDBJ databases">
        <title>Genomic Encyclopedia of Type Strains, Phase IV (KMG-IV): sequencing the most valuable type-strain genomes for metagenomic binning, comparative biology and taxonomic classification.</title>
        <authorList>
            <person name="Goeker M."/>
        </authorList>
    </citation>
    <scope>NUCLEOTIDE SEQUENCE [LARGE SCALE GENOMIC DNA]</scope>
    <source>
        <strain evidence="3 4">DSM 103737</strain>
    </source>
</reference>
<gene>
    <name evidence="3" type="ORF">GGR16_002474</name>
</gene>
<evidence type="ECO:0000256" key="1">
    <source>
        <dbReference type="SAM" id="MobiDB-lite"/>
    </source>
</evidence>
<dbReference type="EMBL" id="JACIEN010000002">
    <property type="protein sequence ID" value="MBB4017445.1"/>
    <property type="molecule type" value="Genomic_DNA"/>
</dbReference>
<feature type="region of interest" description="Disordered" evidence="1">
    <location>
        <begin position="1998"/>
        <end position="2033"/>
    </location>
</feature>
<dbReference type="SMART" id="SM00912">
    <property type="entry name" value="Haemagg_act"/>
    <property type="match status" value="1"/>
</dbReference>
<keyword evidence="4" id="KW-1185">Reference proteome</keyword>
<evidence type="ECO:0000313" key="3">
    <source>
        <dbReference type="EMBL" id="MBB4017445.1"/>
    </source>
</evidence>
<dbReference type="RefSeq" id="WP_183316783.1">
    <property type="nucleotide sequence ID" value="NZ_JACIEN010000002.1"/>
</dbReference>
<protein>
    <submittedName>
        <fullName evidence="3">Filamentous hemagglutinin</fullName>
    </submittedName>
</protein>
<dbReference type="InterPro" id="IPR011050">
    <property type="entry name" value="Pectin_lyase_fold/virulence"/>
</dbReference>
<dbReference type="NCBIfam" id="TIGR01901">
    <property type="entry name" value="adhes_NPXG"/>
    <property type="match status" value="1"/>
</dbReference>
<dbReference type="InterPro" id="IPR025157">
    <property type="entry name" value="Hemagglutinin_rpt"/>
</dbReference>
<feature type="domain" description="Filamentous haemagglutinin FhaB/tRNA nuclease CdiA-like TPS" evidence="2">
    <location>
        <begin position="72"/>
        <end position="193"/>
    </location>
</feature>
<comment type="caution">
    <text evidence="3">The sequence shown here is derived from an EMBL/GenBank/DDBJ whole genome shotgun (WGS) entry which is preliminary data.</text>
</comment>
<dbReference type="SUPFAM" id="SSF51126">
    <property type="entry name" value="Pectin lyase-like"/>
    <property type="match status" value="1"/>
</dbReference>
<name>A0A840BVR0_9HYPH</name>
<dbReference type="Proteomes" id="UP000577362">
    <property type="component" value="Unassembled WGS sequence"/>
</dbReference>
<evidence type="ECO:0000313" key="4">
    <source>
        <dbReference type="Proteomes" id="UP000577362"/>
    </source>
</evidence>
<dbReference type="Pfam" id="PF05860">
    <property type="entry name" value="TPS"/>
    <property type="match status" value="1"/>
</dbReference>
<feature type="compositionally biased region" description="Polar residues" evidence="1">
    <location>
        <begin position="1999"/>
        <end position="2011"/>
    </location>
</feature>